<dbReference type="InterPro" id="IPR036388">
    <property type="entry name" value="WH-like_DNA-bd_sf"/>
</dbReference>
<accession>V6AU85</accession>
<dbReference type="InterPro" id="IPR053483">
    <property type="entry name" value="HTH-Lysine_Regulator"/>
</dbReference>
<dbReference type="PRINTS" id="PR00033">
    <property type="entry name" value="HTHASNC"/>
</dbReference>
<dbReference type="AlphaFoldDB" id="V6AU85"/>
<protein>
    <submittedName>
        <fullName evidence="5">HTH-type transcriptional regulator lysM</fullName>
    </submittedName>
</protein>
<sequence length="148" mass="16766">MLEKRREKRMYKDKIDDEIIRILKEDSRESFVDIGKKLKLSESAVRRRVKNLIDGQIIKKFTVEIGEQNSTKAIVLISVESSMDTSKVSTKLTKLEGIKTVYEITGQYDIAVILSAPNITEINGSIDQLRKVPGVSDTNTVIILREVV</sequence>
<gene>
    <name evidence="5" type="primary">lysM</name>
    <name evidence="5" type="ORF">NITUZ_40179</name>
</gene>
<keyword evidence="1" id="KW-0805">Transcription regulation</keyword>
<dbReference type="SUPFAM" id="SSF54909">
    <property type="entry name" value="Dimeric alpha+beta barrel"/>
    <property type="match status" value="1"/>
</dbReference>
<dbReference type="Gene3D" id="3.30.70.920">
    <property type="match status" value="1"/>
</dbReference>
<dbReference type="InterPro" id="IPR000485">
    <property type="entry name" value="AsnC-type_HTH_dom"/>
</dbReference>
<evidence type="ECO:0000313" key="6">
    <source>
        <dbReference type="Proteomes" id="UP000018159"/>
    </source>
</evidence>
<dbReference type="Proteomes" id="UP000018159">
    <property type="component" value="Unassembled WGS sequence"/>
</dbReference>
<dbReference type="Gene3D" id="1.10.10.10">
    <property type="entry name" value="Winged helix-like DNA-binding domain superfamily/Winged helix DNA-binding domain"/>
    <property type="match status" value="1"/>
</dbReference>
<dbReference type="SMART" id="SM00344">
    <property type="entry name" value="HTH_ASNC"/>
    <property type="match status" value="1"/>
</dbReference>
<dbReference type="GO" id="GO:0005829">
    <property type="term" value="C:cytosol"/>
    <property type="evidence" value="ECO:0007669"/>
    <property type="project" value="TreeGrafter"/>
</dbReference>
<name>V6AU85_9ARCH</name>
<proteinExistence type="predicted"/>
<dbReference type="GO" id="GO:0043200">
    <property type="term" value="P:response to amino acid"/>
    <property type="evidence" value="ECO:0007669"/>
    <property type="project" value="TreeGrafter"/>
</dbReference>
<comment type="caution">
    <text evidence="5">The sequence shown here is derived from an EMBL/GenBank/DDBJ whole genome shotgun (WGS) entry which is preliminary data.</text>
</comment>
<evidence type="ECO:0000256" key="1">
    <source>
        <dbReference type="ARBA" id="ARBA00023015"/>
    </source>
</evidence>
<dbReference type="PANTHER" id="PTHR30154">
    <property type="entry name" value="LEUCINE-RESPONSIVE REGULATORY PROTEIN"/>
    <property type="match status" value="1"/>
</dbReference>
<evidence type="ECO:0000259" key="4">
    <source>
        <dbReference type="PROSITE" id="PS50956"/>
    </source>
</evidence>
<evidence type="ECO:0000313" key="5">
    <source>
        <dbReference type="EMBL" id="CDI06013.1"/>
    </source>
</evidence>
<dbReference type="GO" id="GO:0043565">
    <property type="term" value="F:sequence-specific DNA binding"/>
    <property type="evidence" value="ECO:0007669"/>
    <property type="project" value="InterPro"/>
</dbReference>
<organism evidence="5 6">
    <name type="scientific">Candidatus Nitrosotenuis uzonensis</name>
    <dbReference type="NCBI Taxonomy" id="1407055"/>
    <lineage>
        <taxon>Archaea</taxon>
        <taxon>Nitrososphaerota</taxon>
        <taxon>Candidatus Nitrosotenuis</taxon>
    </lineage>
</organism>
<dbReference type="Pfam" id="PF13404">
    <property type="entry name" value="HTH_AsnC-type"/>
    <property type="match status" value="1"/>
</dbReference>
<dbReference type="NCBIfam" id="NF040947">
    <property type="entry name" value="trans_reg_LysM"/>
    <property type="match status" value="1"/>
</dbReference>
<dbReference type="PROSITE" id="PS50956">
    <property type="entry name" value="HTH_ASNC_2"/>
    <property type="match status" value="1"/>
</dbReference>
<dbReference type="InterPro" id="IPR011008">
    <property type="entry name" value="Dimeric_a/b-barrel"/>
</dbReference>
<dbReference type="STRING" id="1407055.NITUZ_40179"/>
<dbReference type="InterPro" id="IPR036390">
    <property type="entry name" value="WH_DNA-bd_sf"/>
</dbReference>
<dbReference type="PANTHER" id="PTHR30154:SF50">
    <property type="entry name" value="TRANSCRIPTIONAL REGULATOR, ASNC FAMILY"/>
    <property type="match status" value="1"/>
</dbReference>
<feature type="domain" description="HTH asnC-type" evidence="4">
    <location>
        <begin position="13"/>
        <end position="75"/>
    </location>
</feature>
<dbReference type="EMBL" id="CBTY010000009">
    <property type="protein sequence ID" value="CDI06013.1"/>
    <property type="molecule type" value="Genomic_DNA"/>
</dbReference>
<evidence type="ECO:0000256" key="2">
    <source>
        <dbReference type="ARBA" id="ARBA00023125"/>
    </source>
</evidence>
<keyword evidence="6" id="KW-1185">Reference proteome</keyword>
<dbReference type="Pfam" id="PF01037">
    <property type="entry name" value="AsnC_trans_reg"/>
    <property type="match status" value="1"/>
</dbReference>
<evidence type="ECO:0000256" key="3">
    <source>
        <dbReference type="ARBA" id="ARBA00023163"/>
    </source>
</evidence>
<keyword evidence="3" id="KW-0804">Transcription</keyword>
<dbReference type="InterPro" id="IPR019888">
    <property type="entry name" value="Tscrpt_reg_AsnC-like"/>
</dbReference>
<dbReference type="InterPro" id="IPR019887">
    <property type="entry name" value="Tscrpt_reg_AsnC/Lrp_C"/>
</dbReference>
<reference evidence="5 6" key="1">
    <citation type="journal article" date="2013" name="PLoS ONE">
        <title>Enrichment and Genome Sequence of the Group I.1a Ammonia-Oxidizing Archaeon ?Ca. Nitrosotenuis uzonensis? Representing a Clade Globally.</title>
        <authorList>
            <person name="Lebedeva E.V."/>
            <person name="Hatzenpichler R."/>
            <person name="Pelletier E."/>
            <person name="Schuster N."/>
            <person name="Hauzmayer S."/>
            <person name="Bulaev A."/>
            <person name="Grigor'eva N.V."/>
            <person name="Galushko A."/>
            <person name="Schmid M."/>
            <person name="Palatinszky M."/>
            <person name="Le Paslier D."/>
            <person name="Daims H."/>
            <person name="Wagner M."/>
        </authorList>
    </citation>
    <scope>NUCLEOTIDE SEQUENCE [LARGE SCALE GENOMIC DNA]</scope>
    <source>
        <strain evidence="5 6">N4</strain>
    </source>
</reference>
<keyword evidence="2" id="KW-0238">DNA-binding</keyword>
<dbReference type="SUPFAM" id="SSF46785">
    <property type="entry name" value="Winged helix' DNA-binding domain"/>
    <property type="match status" value="1"/>
</dbReference>